<accession>A0A7H0VDG7</accession>
<dbReference type="Gene3D" id="3.30.300.30">
    <property type="match status" value="1"/>
</dbReference>
<dbReference type="InterPro" id="IPR042099">
    <property type="entry name" value="ANL_N_sf"/>
</dbReference>
<proteinExistence type="inferred from homology"/>
<dbReference type="AlphaFoldDB" id="A0A7H0VDG7"/>
<dbReference type="SUPFAM" id="SSF56801">
    <property type="entry name" value="Acetyl-CoA synthetase-like"/>
    <property type="match status" value="1"/>
</dbReference>
<dbReference type="Gene3D" id="3.40.50.12780">
    <property type="entry name" value="N-terminal domain of ligase-like"/>
    <property type="match status" value="1"/>
</dbReference>
<dbReference type="Proteomes" id="UP000516305">
    <property type="component" value="Chromosome"/>
</dbReference>
<dbReference type="KEGG" id="chyd:H4K34_15510"/>
<keyword evidence="2" id="KW-0436">Ligase</keyword>
<comment type="similarity">
    <text evidence="1">Belongs to the ATP-dependent AMP-binding enzyme family.</text>
</comment>
<evidence type="ECO:0000313" key="5">
    <source>
        <dbReference type="Proteomes" id="UP000516305"/>
    </source>
</evidence>
<dbReference type="RefSeq" id="WP_210758300.1">
    <property type="nucleotide sequence ID" value="NZ_CP060139.1"/>
</dbReference>
<name>A0A7H0VDG7_9FLAO</name>
<dbReference type="InterPro" id="IPR045851">
    <property type="entry name" value="AMP-bd_C_sf"/>
</dbReference>
<reference evidence="4 5" key="1">
    <citation type="submission" date="2020-08" db="EMBL/GenBank/DDBJ databases">
        <title>Croceimicrobium hydrocarbonivorans gen. nov., sp. nov., a novel marine bacterium isolated from a bacterial consortium that degrades polyethylene terephthalate.</title>
        <authorList>
            <person name="Liu R."/>
        </authorList>
    </citation>
    <scope>NUCLEOTIDE SEQUENCE [LARGE SCALE GENOMIC DNA]</scope>
    <source>
        <strain evidence="4 5">A20-9</strain>
    </source>
</reference>
<dbReference type="GO" id="GO:0006631">
    <property type="term" value="P:fatty acid metabolic process"/>
    <property type="evidence" value="ECO:0007669"/>
    <property type="project" value="TreeGrafter"/>
</dbReference>
<sequence>MKIKLKNFASPTYLQEIEALHAWFLSDQSEFVISSSGTTGPAQDMHFKREAIFASAQMSVDFFGLNSQSRILLSLPLNKIGGMMLAIRAFLADAEIVAVDPVRNPLAQIPTDLKIDFVSMVPNQFVASKEYWSQVKTFLIGGGPLSNAVLSLVDEIKPTCEIWHSYASTETLSHVALKSLYPNREEAYQAMEGVSFGVNEEQCLQISASALALDKLQTKDIVELIDAQHFIWKGRKDNVILSGGLKLYPEEIENQLKLEVPGFLWGQEDIELGQRMVWVMAESDYQASIPNTIKSQLQGPNRPKAILLVPKLEFTATDKIKREASLQKGFSLIAL</sequence>
<organism evidence="4 5">
    <name type="scientific">Croceimicrobium hydrocarbonivorans</name>
    <dbReference type="NCBI Taxonomy" id="2761580"/>
    <lineage>
        <taxon>Bacteria</taxon>
        <taxon>Pseudomonadati</taxon>
        <taxon>Bacteroidota</taxon>
        <taxon>Flavobacteriia</taxon>
        <taxon>Flavobacteriales</taxon>
        <taxon>Owenweeksiaceae</taxon>
        <taxon>Croceimicrobium</taxon>
    </lineage>
</organism>
<evidence type="ECO:0000256" key="2">
    <source>
        <dbReference type="ARBA" id="ARBA00022598"/>
    </source>
</evidence>
<dbReference type="InterPro" id="IPR000873">
    <property type="entry name" value="AMP-dep_synth/lig_dom"/>
</dbReference>
<feature type="domain" description="AMP-dependent synthetase/ligase" evidence="3">
    <location>
        <begin position="29"/>
        <end position="184"/>
    </location>
</feature>
<dbReference type="PANTHER" id="PTHR43201">
    <property type="entry name" value="ACYL-COA SYNTHETASE"/>
    <property type="match status" value="1"/>
</dbReference>
<gene>
    <name evidence="4" type="ORF">H4K34_15510</name>
</gene>
<dbReference type="GO" id="GO:0031956">
    <property type="term" value="F:medium-chain fatty acid-CoA ligase activity"/>
    <property type="evidence" value="ECO:0007669"/>
    <property type="project" value="TreeGrafter"/>
</dbReference>
<evidence type="ECO:0000259" key="3">
    <source>
        <dbReference type="Pfam" id="PF00501"/>
    </source>
</evidence>
<protein>
    <submittedName>
        <fullName evidence="4">AMP-binding protein</fullName>
    </submittedName>
</protein>
<dbReference type="EMBL" id="CP060139">
    <property type="protein sequence ID" value="QNR23765.1"/>
    <property type="molecule type" value="Genomic_DNA"/>
</dbReference>
<evidence type="ECO:0000256" key="1">
    <source>
        <dbReference type="ARBA" id="ARBA00006432"/>
    </source>
</evidence>
<evidence type="ECO:0000313" key="4">
    <source>
        <dbReference type="EMBL" id="QNR23765.1"/>
    </source>
</evidence>
<dbReference type="PANTHER" id="PTHR43201:SF5">
    <property type="entry name" value="MEDIUM-CHAIN ACYL-COA LIGASE ACSF2, MITOCHONDRIAL"/>
    <property type="match status" value="1"/>
</dbReference>
<dbReference type="Pfam" id="PF00501">
    <property type="entry name" value="AMP-binding"/>
    <property type="match status" value="1"/>
</dbReference>
<keyword evidence="5" id="KW-1185">Reference proteome</keyword>